<dbReference type="GO" id="GO:0003700">
    <property type="term" value="F:DNA-binding transcription factor activity"/>
    <property type="evidence" value="ECO:0007669"/>
    <property type="project" value="InterPro"/>
</dbReference>
<gene>
    <name evidence="6" type="ORF">Mkiyose1413_36530</name>
    <name evidence="5" type="ORF">SRL2020028_36980</name>
</gene>
<keyword evidence="7" id="KW-1185">Reference proteome</keyword>
<evidence type="ECO:0000259" key="4">
    <source>
        <dbReference type="PROSITE" id="PS01124"/>
    </source>
</evidence>
<dbReference type="Proteomes" id="UP001165663">
    <property type="component" value="Unassembled WGS sequence"/>
</dbReference>
<feature type="domain" description="HTH araC/xylS-type" evidence="4">
    <location>
        <begin position="218"/>
        <end position="319"/>
    </location>
</feature>
<dbReference type="EMBL" id="BRZI01000030">
    <property type="protein sequence ID" value="GLD31770.1"/>
    <property type="molecule type" value="Genomic_DNA"/>
</dbReference>
<dbReference type="PANTHER" id="PTHR46796">
    <property type="entry name" value="HTH-TYPE TRANSCRIPTIONAL ACTIVATOR RHAS-RELATED"/>
    <property type="match status" value="1"/>
</dbReference>
<protein>
    <recommendedName>
        <fullName evidence="4">HTH araC/xylS-type domain-containing protein</fullName>
    </recommendedName>
</protein>
<proteinExistence type="predicted"/>
<dbReference type="PANTHER" id="PTHR46796:SF12">
    <property type="entry name" value="HTH-TYPE DNA-BINDING TRANSCRIPTIONAL ACTIVATOR EUTR"/>
    <property type="match status" value="1"/>
</dbReference>
<evidence type="ECO:0000313" key="5">
    <source>
        <dbReference type="EMBL" id="GLB84442.1"/>
    </source>
</evidence>
<dbReference type="InterPro" id="IPR050204">
    <property type="entry name" value="AraC_XylS_family_regulators"/>
</dbReference>
<dbReference type="InterPro" id="IPR018060">
    <property type="entry name" value="HTH_AraC"/>
</dbReference>
<keyword evidence="1" id="KW-0805">Transcription regulation</keyword>
<dbReference type="RefSeq" id="WP_236978689.1">
    <property type="nucleotide sequence ID" value="NZ_BRXE01000050.1"/>
</dbReference>
<dbReference type="InterPro" id="IPR018062">
    <property type="entry name" value="HTH_AraC-typ_CS"/>
</dbReference>
<dbReference type="SMART" id="SM00342">
    <property type="entry name" value="HTH_ARAC"/>
    <property type="match status" value="1"/>
</dbReference>
<evidence type="ECO:0000313" key="6">
    <source>
        <dbReference type="EMBL" id="GLD31770.1"/>
    </source>
</evidence>
<dbReference type="Proteomes" id="UP001064782">
    <property type="component" value="Unassembled WGS sequence"/>
</dbReference>
<dbReference type="PROSITE" id="PS01124">
    <property type="entry name" value="HTH_ARAC_FAMILY_2"/>
    <property type="match status" value="1"/>
</dbReference>
<sequence length="321" mass="35049">MSITTAGDAIRYEEFRTADTAAMRRFFADAYPPSWRVGAVSDGAQLTHRRFATDSVTLNEVLIDGRLSCEIEAFDTVLAIHPLSGSMAVTAEPKRGLETVVIAADALPCAIDVEDARFRVVGLGMRELSRVASEGKSIPPQHVRFLDYKPRSAAAANSWTRALDYVVTSFGDVDSARQPLLVGAAAHLLSAALLDCFPNNAGTGQDLLSEPDLPPALKGAISFIHRHCADGIGVNDVADSLRMTPRAVQYLFRRHLATTPTEYLRRVRLHHAHQELRAGDRSTATVGEIAQRWGFSHTGRFAALYRRSYGQSPQATLHQQG</sequence>
<evidence type="ECO:0000256" key="1">
    <source>
        <dbReference type="ARBA" id="ARBA00023015"/>
    </source>
</evidence>
<dbReference type="EMBL" id="BRXE01000050">
    <property type="protein sequence ID" value="GLB84442.1"/>
    <property type="molecule type" value="Genomic_DNA"/>
</dbReference>
<dbReference type="Pfam" id="PF12833">
    <property type="entry name" value="HTH_18"/>
    <property type="match status" value="1"/>
</dbReference>
<dbReference type="InterPro" id="IPR009057">
    <property type="entry name" value="Homeodomain-like_sf"/>
</dbReference>
<accession>A0A9P3UVF1</accession>
<dbReference type="GeneID" id="83631105"/>
<evidence type="ECO:0000256" key="2">
    <source>
        <dbReference type="ARBA" id="ARBA00023125"/>
    </source>
</evidence>
<dbReference type="AlphaFoldDB" id="A0A9P3UVF1"/>
<keyword evidence="2" id="KW-0238">DNA-binding</keyword>
<reference evidence="6" key="1">
    <citation type="submission" date="2022-08" db="EMBL/GenBank/DDBJ databases">
        <title>Mycobacterium kiyosense sp. nov., scotochromogenic slow-glowing species isolated from respiratory specimens.</title>
        <authorList>
            <person name="Fukano H."/>
            <person name="Kazumi Y."/>
            <person name="Sakagami N."/>
            <person name="Ato M."/>
            <person name="Mitarai S."/>
            <person name="Hoshino Y."/>
        </authorList>
    </citation>
    <scope>NUCLEOTIDE SEQUENCE</scope>
    <source>
        <strain evidence="6">1413</strain>
        <strain evidence="5">SRL2020-028</strain>
    </source>
</reference>
<keyword evidence="3" id="KW-0804">Transcription</keyword>
<evidence type="ECO:0000313" key="7">
    <source>
        <dbReference type="Proteomes" id="UP001064782"/>
    </source>
</evidence>
<dbReference type="SUPFAM" id="SSF46689">
    <property type="entry name" value="Homeodomain-like"/>
    <property type="match status" value="2"/>
</dbReference>
<evidence type="ECO:0000256" key="3">
    <source>
        <dbReference type="ARBA" id="ARBA00023163"/>
    </source>
</evidence>
<dbReference type="Gene3D" id="1.10.10.60">
    <property type="entry name" value="Homeodomain-like"/>
    <property type="match status" value="1"/>
</dbReference>
<comment type="caution">
    <text evidence="6">The sequence shown here is derived from an EMBL/GenBank/DDBJ whole genome shotgun (WGS) entry which is preliminary data.</text>
</comment>
<dbReference type="PROSITE" id="PS00041">
    <property type="entry name" value="HTH_ARAC_FAMILY_1"/>
    <property type="match status" value="1"/>
</dbReference>
<dbReference type="GO" id="GO:0043565">
    <property type="term" value="F:sequence-specific DNA binding"/>
    <property type="evidence" value="ECO:0007669"/>
    <property type="project" value="InterPro"/>
</dbReference>
<organism evidence="6 7">
    <name type="scientific">Mycobacterium kiyosense</name>
    <dbReference type="NCBI Taxonomy" id="2871094"/>
    <lineage>
        <taxon>Bacteria</taxon>
        <taxon>Bacillati</taxon>
        <taxon>Actinomycetota</taxon>
        <taxon>Actinomycetes</taxon>
        <taxon>Mycobacteriales</taxon>
        <taxon>Mycobacteriaceae</taxon>
        <taxon>Mycobacterium</taxon>
    </lineage>
</organism>
<name>A0A9P3UVF1_9MYCO</name>